<keyword evidence="1" id="KW-0472">Membrane</keyword>
<dbReference type="Proteomes" id="UP000710815">
    <property type="component" value="Unassembled WGS sequence"/>
</dbReference>
<accession>A0ABS9VS06</accession>
<comment type="caution">
    <text evidence="2">The sequence shown here is derived from an EMBL/GenBank/DDBJ whole genome shotgun (WGS) entry which is preliminary data.</text>
</comment>
<keyword evidence="3" id="KW-1185">Reference proteome</keyword>
<dbReference type="EMBL" id="JAFEJT020000002">
    <property type="protein sequence ID" value="MCH9274867.1"/>
    <property type="molecule type" value="Genomic_DNA"/>
</dbReference>
<sequence length="536" mass="60173">MLGNAKRTDDKQFYFVGAGLGTLTGAAYLLRDCGFDGRNIHIIEALPVPGGSNDGAGDGERGWVARGERMFCKLTYENFWDIMGSIPSLEHEGNSVTDDMFAFAATQPVYARARFVGGDREILPTDHYGLDKSELMKLGSLIKADESDLGDLTIEDWFGERDSHFFHTVFWYCYEATFAFTPWTSVMEFRRYVIRLLPLIMRLPTAEGVVLTQRDQYDGIIKPLMKVLEDAGVDFVYDTSVYDMDFADSDGITVTALRTVRSDGTRDVIATRPQDDVVATLGCMTDNATFGGTDRTAVVDDSYPQSATLWRNIAAKKPGLGNPDVFFGHPDKSNWMTFNCTFAGNTLMDWLEGWTHNRTGQGLSTTFVDSPWFMELRNPTPPYWDNQDESRSYMWMCAFHCDEPGRYVKKPMWECTGREILEELLQSLPIPEDVREQIRAEVVSAVPVAMPYINAQFMPRSVGDRPDVVPAGSTNLGFTGQYCEIPGDIVFTEEYSVRASRMAVYQLLGMTREVAPIKPLNYDIRVLGAVALNLLK</sequence>
<dbReference type="RefSeq" id="WP_241512710.1">
    <property type="nucleotide sequence ID" value="NZ_JAFEJT020000002.1"/>
</dbReference>
<feature type="transmembrane region" description="Helical" evidence="1">
    <location>
        <begin position="12"/>
        <end position="30"/>
    </location>
</feature>
<dbReference type="Pfam" id="PF06100">
    <property type="entry name" value="MCRA"/>
    <property type="match status" value="1"/>
</dbReference>
<dbReference type="Gene3D" id="3.50.50.60">
    <property type="entry name" value="FAD/NAD(P)-binding domain"/>
    <property type="match status" value="3"/>
</dbReference>
<dbReference type="NCBIfam" id="NF010584">
    <property type="entry name" value="PRK13977.1"/>
    <property type="match status" value="1"/>
</dbReference>
<dbReference type="PANTHER" id="PTHR37417">
    <property type="entry name" value="67 KDA MYOSIN-CROSS-REACTIVE ANTIGEN FAMILY PROTEIN (AFU_ORTHOLOGUE AFUA_5G09970)"/>
    <property type="match status" value="1"/>
</dbReference>
<dbReference type="GO" id="GO:0050151">
    <property type="term" value="F:oleate hydratase activity"/>
    <property type="evidence" value="ECO:0007669"/>
    <property type="project" value="UniProtKB-EC"/>
</dbReference>
<organism evidence="2 3">
    <name type="scientific">Bifidobacterium amazonense</name>
    <dbReference type="NCBI Taxonomy" id="2809027"/>
    <lineage>
        <taxon>Bacteria</taxon>
        <taxon>Bacillati</taxon>
        <taxon>Actinomycetota</taxon>
        <taxon>Actinomycetes</taxon>
        <taxon>Bifidobacteriales</taxon>
        <taxon>Bifidobacteriaceae</taxon>
        <taxon>Bifidobacterium</taxon>
    </lineage>
</organism>
<dbReference type="InterPro" id="IPR010354">
    <property type="entry name" value="Oleate_hydratase"/>
</dbReference>
<reference evidence="2 3" key="1">
    <citation type="journal article" date="2021" name="Environ. Microbiol.">
        <title>Genetic insights into the dark matter of the mammalian gut microbiota through targeted genome reconstruction.</title>
        <authorList>
            <person name="Lugli G.A."/>
            <person name="Alessandri G."/>
            <person name="Milani C."/>
            <person name="Viappiani A."/>
            <person name="Fontana F."/>
            <person name="Tarracchini C."/>
            <person name="Mancabelli L."/>
            <person name="Argentini C."/>
            <person name="Ruiz L."/>
            <person name="Margolles A."/>
            <person name="van Sinderen D."/>
            <person name="Turroni F."/>
            <person name="Ventura M."/>
        </authorList>
    </citation>
    <scope>NUCLEOTIDE SEQUENCE [LARGE SCALE GENOMIC DNA]</scope>
    <source>
        <strain evidence="2 3">MA1</strain>
    </source>
</reference>
<gene>
    <name evidence="2" type="ORF">JS533_000995</name>
</gene>
<keyword evidence="2" id="KW-0456">Lyase</keyword>
<dbReference type="SUPFAM" id="SSF51905">
    <property type="entry name" value="FAD/NAD(P)-binding domain"/>
    <property type="match status" value="1"/>
</dbReference>
<keyword evidence="1" id="KW-1133">Transmembrane helix</keyword>
<keyword evidence="1" id="KW-0812">Transmembrane</keyword>
<dbReference type="PANTHER" id="PTHR37417:SF2">
    <property type="entry name" value="67 KDA MYOSIN-CROSS-REACTIVE ANTIGEN FAMILY PROTEIN (AFU_ORTHOLOGUE AFUA_5G09970)"/>
    <property type="match status" value="1"/>
</dbReference>
<dbReference type="InterPro" id="IPR036188">
    <property type="entry name" value="FAD/NAD-bd_sf"/>
</dbReference>
<evidence type="ECO:0000313" key="3">
    <source>
        <dbReference type="Proteomes" id="UP000710815"/>
    </source>
</evidence>
<reference evidence="2 3" key="2">
    <citation type="journal article" date="2021" name="Syst. Appl. Microbiol.">
        <title>Phylogenetic classification of ten novel species belonging to the genus Bifidobacterium comprising B. phasiani sp. nov., B. pongonis sp. nov., B. saguinibicoloris sp. nov., B. colobi sp. nov., B. simiiventris sp. nov., B. santillanense sp. nov., B. miconis sp. nov., B. amazonense sp. nov., B. pluvialisilvae sp. nov., and B. miconisargentati sp. nov.</title>
        <authorList>
            <person name="Lugli G.A."/>
            <person name="Calvete-Torre I."/>
            <person name="Alessandri G."/>
            <person name="Milani C."/>
            <person name="Turroni F."/>
            <person name="Laiolo P."/>
            <person name="Ossiprandi M.C."/>
            <person name="Margolles A."/>
            <person name="Ruiz L."/>
            <person name="Ventura M."/>
        </authorList>
    </citation>
    <scope>NUCLEOTIDE SEQUENCE [LARGE SCALE GENOMIC DNA]</scope>
    <source>
        <strain evidence="2 3">MA1</strain>
    </source>
</reference>
<dbReference type="EC" id="4.2.1.53" evidence="2"/>
<protein>
    <submittedName>
        <fullName evidence="2">Oleate hydratase</fullName>
        <ecNumber evidence="2">4.2.1.53</ecNumber>
    </submittedName>
</protein>
<name>A0ABS9VS06_9BIFI</name>
<evidence type="ECO:0000313" key="2">
    <source>
        <dbReference type="EMBL" id="MCH9274867.1"/>
    </source>
</evidence>
<proteinExistence type="predicted"/>
<evidence type="ECO:0000256" key="1">
    <source>
        <dbReference type="SAM" id="Phobius"/>
    </source>
</evidence>